<feature type="region of interest" description="Disordered" evidence="1">
    <location>
        <begin position="1"/>
        <end position="26"/>
    </location>
</feature>
<evidence type="ECO:0000313" key="3">
    <source>
        <dbReference type="Proteomes" id="UP000015102"/>
    </source>
</evidence>
<organism evidence="2 3">
    <name type="scientific">Megaselia scalaris</name>
    <name type="common">Humpbacked fly</name>
    <name type="synonym">Phora scalaris</name>
    <dbReference type="NCBI Taxonomy" id="36166"/>
    <lineage>
        <taxon>Eukaryota</taxon>
        <taxon>Metazoa</taxon>
        <taxon>Ecdysozoa</taxon>
        <taxon>Arthropoda</taxon>
        <taxon>Hexapoda</taxon>
        <taxon>Insecta</taxon>
        <taxon>Pterygota</taxon>
        <taxon>Neoptera</taxon>
        <taxon>Endopterygota</taxon>
        <taxon>Diptera</taxon>
        <taxon>Brachycera</taxon>
        <taxon>Muscomorpha</taxon>
        <taxon>Platypezoidea</taxon>
        <taxon>Phoridae</taxon>
        <taxon>Megaseliini</taxon>
        <taxon>Megaselia</taxon>
    </lineage>
</organism>
<name>T1H3B4_MEGSC</name>
<dbReference type="EMBL" id="CAQQ02388792">
    <property type="status" value="NOT_ANNOTATED_CDS"/>
    <property type="molecule type" value="Genomic_DNA"/>
</dbReference>
<dbReference type="EnsemblMetazoa" id="MESCA010734-RA">
    <property type="protein sequence ID" value="MESCA010734-PA"/>
    <property type="gene ID" value="MESCA010734"/>
</dbReference>
<feature type="compositionally biased region" description="Polar residues" evidence="1">
    <location>
        <begin position="14"/>
        <end position="26"/>
    </location>
</feature>
<sequence>MKNLLFPMDDTANDRQSSTSKESQLITSGREVNDFIKYIAKYSTDGLRCYNLRSQIYEIPFSFL</sequence>
<proteinExistence type="predicted"/>
<reference evidence="2" key="2">
    <citation type="submission" date="2015-06" db="UniProtKB">
        <authorList>
            <consortium name="EnsemblMetazoa"/>
        </authorList>
    </citation>
    <scope>IDENTIFICATION</scope>
</reference>
<reference evidence="3" key="1">
    <citation type="submission" date="2013-02" db="EMBL/GenBank/DDBJ databases">
        <authorList>
            <person name="Hughes D."/>
        </authorList>
    </citation>
    <scope>NUCLEOTIDE SEQUENCE</scope>
    <source>
        <strain>Durham</strain>
        <strain evidence="3">NC isolate 2 -- Noor lab</strain>
    </source>
</reference>
<dbReference type="HOGENOM" id="CLU_2870147_0_0_1"/>
<evidence type="ECO:0000256" key="1">
    <source>
        <dbReference type="SAM" id="MobiDB-lite"/>
    </source>
</evidence>
<accession>T1H3B4</accession>
<dbReference type="AlphaFoldDB" id="T1H3B4"/>
<evidence type="ECO:0000313" key="2">
    <source>
        <dbReference type="EnsemblMetazoa" id="MESCA010734-PA"/>
    </source>
</evidence>
<protein>
    <submittedName>
        <fullName evidence="2">Uncharacterized protein</fullName>
    </submittedName>
</protein>
<dbReference type="Proteomes" id="UP000015102">
    <property type="component" value="Unassembled WGS sequence"/>
</dbReference>
<keyword evidence="3" id="KW-1185">Reference proteome</keyword>